<dbReference type="PIRSF" id="PIRSF001134">
    <property type="entry name" value="Streptogrisin"/>
    <property type="match status" value="1"/>
</dbReference>
<dbReference type="InterPro" id="IPR036573">
    <property type="entry name" value="CBM_sf_5/12"/>
</dbReference>
<evidence type="ECO:0000256" key="7">
    <source>
        <dbReference type="ARBA" id="ARBA00023157"/>
    </source>
</evidence>
<dbReference type="SMART" id="SM00495">
    <property type="entry name" value="ChtBD3"/>
    <property type="match status" value="1"/>
</dbReference>
<dbReference type="Proteomes" id="UP000320876">
    <property type="component" value="Unassembled WGS sequence"/>
</dbReference>
<name>A0A542DCV9_AMYCI</name>
<comment type="similarity">
    <text evidence="1">Belongs to the peptidase S1 family.</text>
</comment>
<feature type="active site" description="Charge relay system" evidence="8">
    <location>
        <position position="229"/>
    </location>
</feature>
<evidence type="ECO:0000313" key="12">
    <source>
        <dbReference type="EMBL" id="TQJ00909.1"/>
    </source>
</evidence>
<feature type="disulfide bond" evidence="9">
    <location>
        <begin position="214"/>
        <end position="230"/>
    </location>
</feature>
<evidence type="ECO:0000256" key="8">
    <source>
        <dbReference type="PIRSR" id="PIRSR001134-1"/>
    </source>
</evidence>
<dbReference type="InterPro" id="IPR004236">
    <property type="entry name" value="Pept_S1_alpha_lytic"/>
</dbReference>
<proteinExistence type="inferred from homology"/>
<keyword evidence="13" id="KW-1185">Reference proteome</keyword>
<evidence type="ECO:0000313" key="13">
    <source>
        <dbReference type="Proteomes" id="UP000320876"/>
    </source>
</evidence>
<evidence type="ECO:0000256" key="3">
    <source>
        <dbReference type="ARBA" id="ARBA00022729"/>
    </source>
</evidence>
<dbReference type="InterPro" id="IPR009003">
    <property type="entry name" value="Peptidase_S1_PA"/>
</dbReference>
<keyword evidence="4" id="KW-0378">Hydrolase</keyword>
<evidence type="ECO:0000259" key="11">
    <source>
        <dbReference type="SMART" id="SM00495"/>
    </source>
</evidence>
<dbReference type="Gene3D" id="3.30.300.50">
    <property type="match status" value="2"/>
</dbReference>
<dbReference type="CDD" id="cd12215">
    <property type="entry name" value="ChiC_BD"/>
    <property type="match status" value="1"/>
</dbReference>
<evidence type="ECO:0000256" key="4">
    <source>
        <dbReference type="ARBA" id="ARBA00022801"/>
    </source>
</evidence>
<keyword evidence="7 9" id="KW-1015">Disulfide bond</keyword>
<dbReference type="InterPro" id="IPR003610">
    <property type="entry name" value="CBM5/12"/>
</dbReference>
<evidence type="ECO:0000256" key="1">
    <source>
        <dbReference type="ARBA" id="ARBA00007664"/>
    </source>
</evidence>
<feature type="domain" description="Chitin-binding type-3" evidence="11">
    <location>
        <begin position="403"/>
        <end position="448"/>
    </location>
</feature>
<dbReference type="GO" id="GO:0006508">
    <property type="term" value="P:proteolysis"/>
    <property type="evidence" value="ECO:0007669"/>
    <property type="project" value="UniProtKB-KW"/>
</dbReference>
<feature type="active site" description="Charge relay system" evidence="8">
    <location>
        <position position="258"/>
    </location>
</feature>
<evidence type="ECO:0000256" key="9">
    <source>
        <dbReference type="PIRSR" id="PIRSR001134-2"/>
    </source>
</evidence>
<gene>
    <name evidence="12" type="ORF">FB471_0560</name>
</gene>
<dbReference type="InterPro" id="IPR043504">
    <property type="entry name" value="Peptidase_S1_PA_chymotrypsin"/>
</dbReference>
<dbReference type="GO" id="GO:0030246">
    <property type="term" value="F:carbohydrate binding"/>
    <property type="evidence" value="ECO:0007669"/>
    <property type="project" value="InterPro"/>
</dbReference>
<dbReference type="Gene3D" id="2.10.10.20">
    <property type="entry name" value="Carbohydrate-binding module superfamily 5/12"/>
    <property type="match status" value="1"/>
</dbReference>
<keyword evidence="2" id="KW-0645">Protease</keyword>
<dbReference type="InterPro" id="IPR001316">
    <property type="entry name" value="Pept_S1A_streptogrisin"/>
</dbReference>
<dbReference type="GO" id="GO:0005576">
    <property type="term" value="C:extracellular region"/>
    <property type="evidence" value="ECO:0007669"/>
    <property type="project" value="InterPro"/>
</dbReference>
<dbReference type="Gene3D" id="2.40.10.10">
    <property type="entry name" value="Trypsin-like serine proteases"/>
    <property type="match status" value="2"/>
</dbReference>
<dbReference type="Pfam" id="PF02839">
    <property type="entry name" value="CBM_5_12"/>
    <property type="match status" value="1"/>
</dbReference>
<comment type="caution">
    <text evidence="12">The sequence shown here is derived from an EMBL/GenBank/DDBJ whole genome shotgun (WGS) entry which is preliminary data.</text>
</comment>
<accession>A0A542DCV9</accession>
<feature type="signal peptide" evidence="10">
    <location>
        <begin position="1"/>
        <end position="28"/>
    </location>
</feature>
<feature type="active site" description="Charge relay system" evidence="8">
    <location>
        <position position="339"/>
    </location>
</feature>
<dbReference type="SUPFAM" id="SSF50494">
    <property type="entry name" value="Trypsin-like serine proteases"/>
    <property type="match status" value="1"/>
</dbReference>
<reference evidence="12 13" key="1">
    <citation type="submission" date="2019-06" db="EMBL/GenBank/DDBJ databases">
        <title>Sequencing the genomes of 1000 actinobacteria strains.</title>
        <authorList>
            <person name="Klenk H.-P."/>
        </authorList>
    </citation>
    <scope>NUCLEOTIDE SEQUENCE [LARGE SCALE GENOMIC DNA]</scope>
    <source>
        <strain evidence="12 13">DSM 45679</strain>
    </source>
</reference>
<dbReference type="SUPFAM" id="SSF54806">
    <property type="entry name" value="Alpha-lytic protease prodomain"/>
    <property type="match status" value="2"/>
</dbReference>
<keyword evidence="5" id="KW-0720">Serine protease</keyword>
<feature type="disulfide bond" evidence="9">
    <location>
        <begin position="333"/>
        <end position="360"/>
    </location>
</feature>
<feature type="disulfide bond" evidence="9">
    <location>
        <begin position="297"/>
        <end position="307"/>
    </location>
</feature>
<dbReference type="PRINTS" id="PR00861">
    <property type="entry name" value="ALYTICPTASE"/>
</dbReference>
<dbReference type="EMBL" id="VFML01000001">
    <property type="protein sequence ID" value="TQJ00909.1"/>
    <property type="molecule type" value="Genomic_DNA"/>
</dbReference>
<organism evidence="12 13">
    <name type="scientific">Amycolatopsis cihanbeyliensis</name>
    <dbReference type="NCBI Taxonomy" id="1128664"/>
    <lineage>
        <taxon>Bacteria</taxon>
        <taxon>Bacillati</taxon>
        <taxon>Actinomycetota</taxon>
        <taxon>Actinomycetes</taxon>
        <taxon>Pseudonocardiales</taxon>
        <taxon>Pseudonocardiaceae</taxon>
        <taxon>Amycolatopsis</taxon>
    </lineage>
</organism>
<dbReference type="GO" id="GO:0005975">
    <property type="term" value="P:carbohydrate metabolic process"/>
    <property type="evidence" value="ECO:0007669"/>
    <property type="project" value="InterPro"/>
</dbReference>
<dbReference type="InterPro" id="IPR037295">
    <property type="entry name" value="Alpha-lytic_protease_prodomain"/>
</dbReference>
<evidence type="ECO:0000256" key="10">
    <source>
        <dbReference type="SAM" id="SignalP"/>
    </source>
</evidence>
<dbReference type="GO" id="GO:0004252">
    <property type="term" value="F:serine-type endopeptidase activity"/>
    <property type="evidence" value="ECO:0007669"/>
    <property type="project" value="InterPro"/>
</dbReference>
<dbReference type="OrthoDB" id="8781117at2"/>
<evidence type="ECO:0000256" key="5">
    <source>
        <dbReference type="ARBA" id="ARBA00022825"/>
    </source>
</evidence>
<feature type="chain" id="PRO_5021780906" evidence="10">
    <location>
        <begin position="29"/>
        <end position="451"/>
    </location>
</feature>
<dbReference type="Pfam" id="PF02983">
    <property type="entry name" value="Pro_Al_protease"/>
    <property type="match status" value="1"/>
</dbReference>
<dbReference type="InterPro" id="IPR035070">
    <property type="entry name" value="Streptogrisin_prodomain"/>
</dbReference>
<dbReference type="CDD" id="cd21112">
    <property type="entry name" value="alphaLP-like"/>
    <property type="match status" value="1"/>
</dbReference>
<evidence type="ECO:0000256" key="6">
    <source>
        <dbReference type="ARBA" id="ARBA00023145"/>
    </source>
</evidence>
<sequence length="451" mass="46379">MHRRMIDRVTGACFAAALVVTTMSMTQAAAEPAAPAGTEADAVTAAPEMLAAMQRDLGLTAEQARTRIVKENRANALEPVLEQRLGASYAGAWLSENADHLVVATTDPAEVDRVRSAGAEARVVARTEGQLDAVKAELDRTAPPSSVPGWYVDPKGNELVVLFHPSTADAAHSFVETAGVDPSWVRLVESPEAPRPLYDVRGGDAYYMGSGGRCSVGFSVEGGFVTAGHCGSVGTSTSGHNQAAQGTFRGSLFPGSGDYAWVETNSNWTPTNVVNGYSNGNVTVAGSQESSVGSSICRSGSTTGWHCGTVQAKNQSVSYPQGTVTGMTRTTVCAEPGDSGGAYLTGQQAQGVTSGGSGNCSSGGTTFFQPVNEILSAYGLTLVTDGGGGDPPPPPPPGDCGDLSAWNAGTGYVPGDMVSHNGRQWESTWYSTGAEPGAAGSWAVWRDAGAC</sequence>
<protein>
    <submittedName>
        <fullName evidence="12">Streptogrisin C</fullName>
    </submittedName>
</protein>
<keyword evidence="3 10" id="KW-0732">Signal</keyword>
<dbReference type="GO" id="GO:0004553">
    <property type="term" value="F:hydrolase activity, hydrolyzing O-glycosyl compounds"/>
    <property type="evidence" value="ECO:0007669"/>
    <property type="project" value="InterPro"/>
</dbReference>
<dbReference type="SUPFAM" id="SSF51055">
    <property type="entry name" value="Carbohydrate binding domain"/>
    <property type="match status" value="1"/>
</dbReference>
<keyword evidence="6" id="KW-0865">Zymogen</keyword>
<dbReference type="AlphaFoldDB" id="A0A542DCV9"/>
<evidence type="ECO:0000256" key="2">
    <source>
        <dbReference type="ARBA" id="ARBA00022670"/>
    </source>
</evidence>